<protein>
    <submittedName>
        <fullName evidence="11">Ion transport 2 domain-containing protein</fullName>
    </submittedName>
</protein>
<name>A0A0R1S9M7_9LACO</name>
<evidence type="ECO:0000259" key="10">
    <source>
        <dbReference type="Pfam" id="PF07885"/>
    </source>
</evidence>
<keyword evidence="6 9" id="KW-0472">Membrane</keyword>
<dbReference type="Gene3D" id="1.10.287.70">
    <property type="match status" value="1"/>
</dbReference>
<accession>A0A0R1S9M7</accession>
<keyword evidence="2" id="KW-0813">Transport</keyword>
<dbReference type="InterPro" id="IPR013099">
    <property type="entry name" value="K_chnl_dom"/>
</dbReference>
<keyword evidence="5" id="KW-0406">Ion transport</keyword>
<comment type="caution">
    <text evidence="11">The sequence shown here is derived from an EMBL/GenBank/DDBJ whole genome shotgun (WGS) entry which is preliminary data.</text>
</comment>
<evidence type="ECO:0000256" key="9">
    <source>
        <dbReference type="SAM" id="Phobius"/>
    </source>
</evidence>
<feature type="transmembrane region" description="Helical" evidence="9">
    <location>
        <begin position="45"/>
        <end position="63"/>
    </location>
</feature>
<keyword evidence="4 9" id="KW-1133">Transmembrane helix</keyword>
<evidence type="ECO:0000256" key="8">
    <source>
        <dbReference type="SAM" id="MobiDB-lite"/>
    </source>
</evidence>
<dbReference type="GO" id="GO:0005249">
    <property type="term" value="F:voltage-gated potassium channel activity"/>
    <property type="evidence" value="ECO:0007669"/>
    <property type="project" value="InterPro"/>
</dbReference>
<evidence type="ECO:0000256" key="6">
    <source>
        <dbReference type="ARBA" id="ARBA00023136"/>
    </source>
</evidence>
<evidence type="ECO:0000313" key="12">
    <source>
        <dbReference type="Proteomes" id="UP000052013"/>
    </source>
</evidence>
<keyword evidence="3 9" id="KW-0812">Transmembrane</keyword>
<dbReference type="Pfam" id="PF07885">
    <property type="entry name" value="Ion_trans_2"/>
    <property type="match status" value="1"/>
</dbReference>
<dbReference type="STRING" id="1423739.FC85_GL000582"/>
<gene>
    <name evidence="11" type="ORF">FC85_GL000582</name>
</gene>
<dbReference type="SUPFAM" id="SSF81324">
    <property type="entry name" value="Voltage-gated potassium channels"/>
    <property type="match status" value="1"/>
</dbReference>
<dbReference type="InterPro" id="IPR027359">
    <property type="entry name" value="Volt_channel_dom_sf"/>
</dbReference>
<evidence type="ECO:0000256" key="1">
    <source>
        <dbReference type="ARBA" id="ARBA00004141"/>
    </source>
</evidence>
<dbReference type="GO" id="GO:0001508">
    <property type="term" value="P:action potential"/>
    <property type="evidence" value="ECO:0007669"/>
    <property type="project" value="TreeGrafter"/>
</dbReference>
<feature type="region of interest" description="Disordered" evidence="8">
    <location>
        <begin position="234"/>
        <end position="265"/>
    </location>
</feature>
<feature type="transmembrane region" description="Helical" evidence="9">
    <location>
        <begin position="75"/>
        <end position="97"/>
    </location>
</feature>
<evidence type="ECO:0000313" key="11">
    <source>
        <dbReference type="EMBL" id="KRL65086.1"/>
    </source>
</evidence>
<dbReference type="EMBL" id="AZEY01000077">
    <property type="protein sequence ID" value="KRL65086.1"/>
    <property type="molecule type" value="Genomic_DNA"/>
</dbReference>
<dbReference type="PANTHER" id="PTHR11537">
    <property type="entry name" value="VOLTAGE-GATED POTASSIUM CHANNEL"/>
    <property type="match status" value="1"/>
</dbReference>
<dbReference type="GO" id="GO:0008076">
    <property type="term" value="C:voltage-gated potassium channel complex"/>
    <property type="evidence" value="ECO:0007669"/>
    <property type="project" value="InterPro"/>
</dbReference>
<keyword evidence="7" id="KW-0407">Ion channel</keyword>
<dbReference type="InterPro" id="IPR028325">
    <property type="entry name" value="VG_K_chnl"/>
</dbReference>
<reference evidence="11 12" key="1">
    <citation type="journal article" date="2015" name="Genome Announc.">
        <title>Expanding the biotechnology potential of lactobacilli through comparative genomics of 213 strains and associated genera.</title>
        <authorList>
            <person name="Sun Z."/>
            <person name="Harris H.M."/>
            <person name="McCann A."/>
            <person name="Guo C."/>
            <person name="Argimon S."/>
            <person name="Zhang W."/>
            <person name="Yang X."/>
            <person name="Jeffery I.B."/>
            <person name="Cooney J.C."/>
            <person name="Kagawa T.F."/>
            <person name="Liu W."/>
            <person name="Song Y."/>
            <person name="Salvetti E."/>
            <person name="Wrobel A."/>
            <person name="Rasinkangas P."/>
            <person name="Parkhill J."/>
            <person name="Rea M.C."/>
            <person name="O'Sullivan O."/>
            <person name="Ritari J."/>
            <person name="Douillard F.P."/>
            <person name="Paul Ross R."/>
            <person name="Yang R."/>
            <person name="Briner A.E."/>
            <person name="Felis G.E."/>
            <person name="de Vos W.M."/>
            <person name="Barrangou R."/>
            <person name="Klaenhammer T.R."/>
            <person name="Caufield P.W."/>
            <person name="Cui Y."/>
            <person name="Zhang H."/>
            <person name="O'Toole P.W."/>
        </authorList>
    </citation>
    <scope>NUCLEOTIDE SEQUENCE [LARGE SCALE GENOMIC DNA]</scope>
    <source>
        <strain evidence="11 12">DSM 14421</strain>
    </source>
</reference>
<organism evidence="11 12">
    <name type="scientific">Lentilactobacillus diolivorans DSM 14421</name>
    <dbReference type="NCBI Taxonomy" id="1423739"/>
    <lineage>
        <taxon>Bacteria</taxon>
        <taxon>Bacillati</taxon>
        <taxon>Bacillota</taxon>
        <taxon>Bacilli</taxon>
        <taxon>Lactobacillales</taxon>
        <taxon>Lactobacillaceae</taxon>
        <taxon>Lentilactobacillus</taxon>
    </lineage>
</organism>
<sequence>MDRFDQDIQKLIILFYNLLVVTLALASFALAIFDLVGTITIHSGLFRWTFMLIWGFFLIDYLVRFMSAKSKKDFLISNLFDLIALIPSHPIFIFFRIARIVAIIRYYNLLWKLGWSGKLTQSLHRFLYDTGFIYLLSISLVILIFSSLLFASFEHDSLENSLWWAITTATTVGYGDVTPKTDGGKIVAAVLMLGGIGFLGLLTSTITDFFTKEDSQDEQKETLRHLSKQVSQLSKQVSQLQKSLGPEQTRQRESGRKHKQHKVSK</sequence>
<dbReference type="PATRIC" id="fig|1423739.3.peg.609"/>
<evidence type="ECO:0000256" key="5">
    <source>
        <dbReference type="ARBA" id="ARBA00023065"/>
    </source>
</evidence>
<feature type="transmembrane region" description="Helical" evidence="9">
    <location>
        <begin position="132"/>
        <end position="153"/>
    </location>
</feature>
<feature type="compositionally biased region" description="Basic residues" evidence="8">
    <location>
        <begin position="255"/>
        <end position="265"/>
    </location>
</feature>
<evidence type="ECO:0000256" key="4">
    <source>
        <dbReference type="ARBA" id="ARBA00022989"/>
    </source>
</evidence>
<feature type="transmembrane region" description="Helical" evidence="9">
    <location>
        <begin position="103"/>
        <end position="120"/>
    </location>
</feature>
<dbReference type="Proteomes" id="UP000052013">
    <property type="component" value="Unassembled WGS sequence"/>
</dbReference>
<feature type="transmembrane region" description="Helical" evidence="9">
    <location>
        <begin position="12"/>
        <end position="33"/>
    </location>
</feature>
<feature type="compositionally biased region" description="Low complexity" evidence="8">
    <location>
        <begin position="234"/>
        <end position="244"/>
    </location>
</feature>
<dbReference type="RefSeq" id="WP_057865052.1">
    <property type="nucleotide sequence ID" value="NZ_AZEY01000077.1"/>
</dbReference>
<proteinExistence type="predicted"/>
<dbReference type="PANTHER" id="PTHR11537:SF254">
    <property type="entry name" value="POTASSIUM VOLTAGE-GATED CHANNEL PROTEIN SHAB"/>
    <property type="match status" value="1"/>
</dbReference>
<evidence type="ECO:0000256" key="2">
    <source>
        <dbReference type="ARBA" id="ARBA00022448"/>
    </source>
</evidence>
<feature type="transmembrane region" description="Helical" evidence="9">
    <location>
        <begin position="186"/>
        <end position="210"/>
    </location>
</feature>
<comment type="subcellular location">
    <subcellularLocation>
        <location evidence="1">Membrane</location>
        <topology evidence="1">Multi-pass membrane protein</topology>
    </subcellularLocation>
</comment>
<evidence type="ECO:0000256" key="7">
    <source>
        <dbReference type="ARBA" id="ARBA00023303"/>
    </source>
</evidence>
<dbReference type="AlphaFoldDB" id="A0A0R1S9M7"/>
<evidence type="ECO:0000256" key="3">
    <source>
        <dbReference type="ARBA" id="ARBA00022692"/>
    </source>
</evidence>
<feature type="domain" description="Potassium channel" evidence="10">
    <location>
        <begin position="139"/>
        <end position="212"/>
    </location>
</feature>
<dbReference type="Gene3D" id="1.20.120.350">
    <property type="entry name" value="Voltage-gated potassium channels. Chain C"/>
    <property type="match status" value="1"/>
</dbReference>